<dbReference type="Proteomes" id="UP000005546">
    <property type="component" value="Unassembled WGS sequence"/>
</dbReference>
<feature type="signal peptide" evidence="1">
    <location>
        <begin position="1"/>
        <end position="19"/>
    </location>
</feature>
<dbReference type="Gene3D" id="2.60.120.260">
    <property type="entry name" value="Galactose-binding domain-like"/>
    <property type="match status" value="2"/>
</dbReference>
<feature type="chain" id="PRO_5003305339" evidence="1">
    <location>
        <begin position="20"/>
        <end position="648"/>
    </location>
</feature>
<gene>
    <name evidence="2" type="ORF">HMPREF9442_00407</name>
</gene>
<protein>
    <submittedName>
        <fullName evidence="2">Conserved domain protein</fullName>
    </submittedName>
</protein>
<dbReference type="InterPro" id="IPR038765">
    <property type="entry name" value="Papain-like_cys_pep_sf"/>
</dbReference>
<evidence type="ECO:0000313" key="3">
    <source>
        <dbReference type="Proteomes" id="UP000005546"/>
    </source>
</evidence>
<dbReference type="PROSITE" id="PS51257">
    <property type="entry name" value="PROKAR_LIPOPROTEIN"/>
    <property type="match status" value="1"/>
</dbReference>
<dbReference type="PANTHER" id="PTHR35532:SF5">
    <property type="entry name" value="CARBOHYDRATE-BINDING DOMAIN-CONTAINING PROTEIN"/>
    <property type="match status" value="1"/>
</dbReference>
<evidence type="ECO:0000313" key="2">
    <source>
        <dbReference type="EMBL" id="EGG57048.1"/>
    </source>
</evidence>
<dbReference type="SUPFAM" id="SSF54001">
    <property type="entry name" value="Cysteine proteinases"/>
    <property type="match status" value="1"/>
</dbReference>
<dbReference type="AlphaFoldDB" id="F3QQG5"/>
<reference evidence="2 3" key="1">
    <citation type="submission" date="2011-02" db="EMBL/GenBank/DDBJ databases">
        <authorList>
            <person name="Weinstock G."/>
            <person name="Sodergren E."/>
            <person name="Clifton S."/>
            <person name="Fulton L."/>
            <person name="Fulton B."/>
            <person name="Courtney L."/>
            <person name="Fronick C."/>
            <person name="Harrison M."/>
            <person name="Strong C."/>
            <person name="Farmer C."/>
            <person name="Delahaunty K."/>
            <person name="Markovic C."/>
            <person name="Hall O."/>
            <person name="Minx P."/>
            <person name="Tomlinson C."/>
            <person name="Mitreva M."/>
            <person name="Hou S."/>
            <person name="Chen J."/>
            <person name="Wollam A."/>
            <person name="Pepin K.H."/>
            <person name="Johnson M."/>
            <person name="Bhonagiri V."/>
            <person name="Zhang X."/>
            <person name="Suruliraj S."/>
            <person name="Warren W."/>
            <person name="Chinwalla A."/>
            <person name="Mardis E.R."/>
            <person name="Wilson R.K."/>
        </authorList>
    </citation>
    <scope>NUCLEOTIDE SEQUENCE [LARGE SCALE GENOMIC DNA]</scope>
    <source>
        <strain evidence="2 3">YIT 11841</strain>
    </source>
</reference>
<keyword evidence="3" id="KW-1185">Reference proteome</keyword>
<name>F3QQG5_9BACT</name>
<comment type="caution">
    <text evidence="2">The sequence shown here is derived from an EMBL/GenBank/DDBJ whole genome shotgun (WGS) entry which is preliminary data.</text>
</comment>
<sequence>MMKKLLHFFILLCMTTGIASSCKESGLDRSLSQAGNNRKELEAVLRHYRNAPLKLQAARFLIENMDAHYGFGGEAVEEYYHAMDSIFRHGKGDRTYWNRQYDSILAQVGTGLDSCMSVPLFDIEHIKADFLIAHIDSAFAVWNRNWNRQYSFDMFLRYVLPYRIGHEGLSLWRGNLSMAALEQESYKQNIFNSTYVYEIANTISWLLRPAIYYPSRHLPNFPLDKLPNLKLASCREYAHLCAALFRARGIPATVDFVPQWGNRSLGHVWCVFFPNNQTSIPVELCEPLGTEFMRRREDRLPKVFRNTYEKNPYSLYVQNKERDSPPSVFNTPYILDVTDQYVETSDVDVHLYNLDYDTRYVYLSVFNDQKWSIVHWARKKGTKARFTKLGRDIVYLPVYFIQGLTIPAGNAFLLDHEGLKTDIQPDISKKISVTVKRKFRDTKSNHFLQGVIGGKFQVANRKDFRDSITLYDIPRIEDNRYHKVNTNMSQPYKYFRYLSPNLSRGNMAELYVFNETGDTLRPHEYFGNLHTRPGMGIENLSDGNTLSYYESHDLYNVWYGWEFESPSQISQILFLPRNDDNFIREKEIYELLYWDNGEWHSLGQQTGNFKSELVFKNVPSGALLLLRNHTKGKEERIFTYQNGKQIWR</sequence>
<accession>F3QQG5</accession>
<proteinExistence type="predicted"/>
<keyword evidence="1" id="KW-0732">Signal</keyword>
<organism evidence="2 3">
    <name type="scientific">Paraprevotella xylaniphila YIT 11841</name>
    <dbReference type="NCBI Taxonomy" id="762982"/>
    <lineage>
        <taxon>Bacteria</taxon>
        <taxon>Pseudomonadati</taxon>
        <taxon>Bacteroidota</taxon>
        <taxon>Bacteroidia</taxon>
        <taxon>Bacteroidales</taxon>
        <taxon>Prevotellaceae</taxon>
        <taxon>Paraprevotella</taxon>
    </lineage>
</organism>
<dbReference type="HOGENOM" id="CLU_014876_0_0_10"/>
<dbReference type="STRING" id="762982.HMPREF9442_00407"/>
<evidence type="ECO:0000256" key="1">
    <source>
        <dbReference type="SAM" id="SignalP"/>
    </source>
</evidence>
<dbReference type="PANTHER" id="PTHR35532">
    <property type="entry name" value="SIMILAR TO POLYHYDROXYALKANOATE DEPOLYMERASE"/>
    <property type="match status" value="1"/>
</dbReference>
<dbReference type="EMBL" id="AFBR01000013">
    <property type="protein sequence ID" value="EGG57048.1"/>
    <property type="molecule type" value="Genomic_DNA"/>
</dbReference>
<dbReference type="eggNOG" id="COG1305">
    <property type="taxonomic scope" value="Bacteria"/>
</dbReference>